<accession>A0ABQ5KLV7</accession>
<reference evidence="1" key="1">
    <citation type="submission" date="2022-03" db="EMBL/GenBank/DDBJ databases">
        <title>Draft genome sequence of Aduncisulcus paluster, a free-living microaerophilic Fornicata.</title>
        <authorList>
            <person name="Yuyama I."/>
            <person name="Kume K."/>
            <person name="Tamura T."/>
            <person name="Inagaki Y."/>
            <person name="Hashimoto T."/>
        </authorList>
    </citation>
    <scope>NUCLEOTIDE SEQUENCE</scope>
    <source>
        <strain evidence="1">NY0171</strain>
    </source>
</reference>
<organism evidence="1 2">
    <name type="scientific">Aduncisulcus paluster</name>
    <dbReference type="NCBI Taxonomy" id="2918883"/>
    <lineage>
        <taxon>Eukaryota</taxon>
        <taxon>Metamonada</taxon>
        <taxon>Carpediemonas-like organisms</taxon>
        <taxon>Aduncisulcus</taxon>
    </lineage>
</organism>
<dbReference type="Proteomes" id="UP001057375">
    <property type="component" value="Unassembled WGS sequence"/>
</dbReference>
<keyword evidence="2" id="KW-1185">Reference proteome</keyword>
<evidence type="ECO:0000313" key="2">
    <source>
        <dbReference type="Proteomes" id="UP001057375"/>
    </source>
</evidence>
<feature type="non-terminal residue" evidence="1">
    <location>
        <position position="1"/>
    </location>
</feature>
<name>A0ABQ5KLV7_9EUKA</name>
<sequence>TTLHSPPHSGHSSRPWLLLKKPDVPLTSVTTLSLPPPSLYTFIIFDVIYSNT</sequence>
<dbReference type="EMBL" id="BQXS01002949">
    <property type="protein sequence ID" value="GKT33488.1"/>
    <property type="molecule type" value="Genomic_DNA"/>
</dbReference>
<protein>
    <submittedName>
        <fullName evidence="1">Uncharacterized protein</fullName>
    </submittedName>
</protein>
<gene>
    <name evidence="1" type="ORF">ADUPG1_002511</name>
</gene>
<comment type="caution">
    <text evidence="1">The sequence shown here is derived from an EMBL/GenBank/DDBJ whole genome shotgun (WGS) entry which is preliminary data.</text>
</comment>
<proteinExistence type="predicted"/>
<evidence type="ECO:0000313" key="1">
    <source>
        <dbReference type="EMBL" id="GKT33488.1"/>
    </source>
</evidence>